<feature type="domain" description="Histidine kinase/HSP90-like ATPase" evidence="2">
    <location>
        <begin position="13"/>
        <end position="136"/>
    </location>
</feature>
<accession>A0A1X6ZCA3</accession>
<dbReference type="OrthoDB" id="7507932at2"/>
<dbReference type="EMBL" id="FWFN01000004">
    <property type="protein sequence ID" value="SLN46944.1"/>
    <property type="molecule type" value="Genomic_DNA"/>
</dbReference>
<evidence type="ECO:0000313" key="4">
    <source>
        <dbReference type="Proteomes" id="UP000193963"/>
    </source>
</evidence>
<gene>
    <name evidence="3" type="ORF">PSM7751_02193</name>
</gene>
<dbReference type="CDD" id="cd16936">
    <property type="entry name" value="HATPase_RsbW-like"/>
    <property type="match status" value="1"/>
</dbReference>
<evidence type="ECO:0000259" key="2">
    <source>
        <dbReference type="Pfam" id="PF13581"/>
    </source>
</evidence>
<sequence length="144" mass="15476">MPLLSLEMRPELSEVDMVVTSLKEAAGKALSEMKLATFEIALSEALTNAVRHGLASSEGSVAPDQPIKVTLSDSPRGLLIEIIDAGTQGPEDLYEDLASPDAIDLMAESGRGLSLIRHCVDDLTFEPAPGHNRLELLFHPDLET</sequence>
<dbReference type="SUPFAM" id="SSF55874">
    <property type="entry name" value="ATPase domain of HSP90 chaperone/DNA topoisomerase II/histidine kinase"/>
    <property type="match status" value="1"/>
</dbReference>
<evidence type="ECO:0000313" key="3">
    <source>
        <dbReference type="EMBL" id="SLN46944.1"/>
    </source>
</evidence>
<dbReference type="PANTHER" id="PTHR35526:SF3">
    <property type="entry name" value="ANTI-SIGMA-F FACTOR RSBW"/>
    <property type="match status" value="1"/>
</dbReference>
<dbReference type="Proteomes" id="UP000193963">
    <property type="component" value="Unassembled WGS sequence"/>
</dbReference>
<reference evidence="3 4" key="1">
    <citation type="submission" date="2017-03" db="EMBL/GenBank/DDBJ databases">
        <authorList>
            <person name="Afonso C.L."/>
            <person name="Miller P.J."/>
            <person name="Scott M.A."/>
            <person name="Spackman E."/>
            <person name="Goraichik I."/>
            <person name="Dimitrov K.M."/>
            <person name="Suarez D.L."/>
            <person name="Swayne D.E."/>
        </authorList>
    </citation>
    <scope>NUCLEOTIDE SEQUENCE [LARGE SCALE GENOMIC DNA]</scope>
    <source>
        <strain evidence="3 4">CECT 7751</strain>
    </source>
</reference>
<keyword evidence="3" id="KW-0418">Kinase</keyword>
<dbReference type="InterPro" id="IPR003594">
    <property type="entry name" value="HATPase_dom"/>
</dbReference>
<dbReference type="PANTHER" id="PTHR35526">
    <property type="entry name" value="ANTI-SIGMA-F FACTOR RSBW-RELATED"/>
    <property type="match status" value="1"/>
</dbReference>
<dbReference type="Pfam" id="PF13581">
    <property type="entry name" value="HATPase_c_2"/>
    <property type="match status" value="1"/>
</dbReference>
<protein>
    <submittedName>
        <fullName evidence="3">Histidine kinase-, DNA gyrase B-, and HSP90-like ATPase</fullName>
    </submittedName>
</protein>
<dbReference type="InterPro" id="IPR050267">
    <property type="entry name" value="Anti-sigma-factor_SerPK"/>
</dbReference>
<proteinExistence type="predicted"/>
<dbReference type="InterPro" id="IPR036890">
    <property type="entry name" value="HATPase_C_sf"/>
</dbReference>
<dbReference type="AlphaFoldDB" id="A0A1X6ZCA3"/>
<dbReference type="GO" id="GO:0004674">
    <property type="term" value="F:protein serine/threonine kinase activity"/>
    <property type="evidence" value="ECO:0007669"/>
    <property type="project" value="UniProtKB-KW"/>
</dbReference>
<keyword evidence="1" id="KW-0723">Serine/threonine-protein kinase</keyword>
<name>A0A1X6ZCA3_9RHOB</name>
<organism evidence="3 4">
    <name type="scientific">Pseudooceanicola marinus</name>
    <dbReference type="NCBI Taxonomy" id="396013"/>
    <lineage>
        <taxon>Bacteria</taxon>
        <taxon>Pseudomonadati</taxon>
        <taxon>Pseudomonadota</taxon>
        <taxon>Alphaproteobacteria</taxon>
        <taxon>Rhodobacterales</taxon>
        <taxon>Paracoccaceae</taxon>
        <taxon>Pseudooceanicola</taxon>
    </lineage>
</organism>
<keyword evidence="3" id="KW-0808">Transferase</keyword>
<dbReference type="RefSeq" id="WP_085888252.1">
    <property type="nucleotide sequence ID" value="NZ_FWFN01000004.1"/>
</dbReference>
<dbReference type="Gene3D" id="3.30.565.10">
    <property type="entry name" value="Histidine kinase-like ATPase, C-terminal domain"/>
    <property type="match status" value="1"/>
</dbReference>
<evidence type="ECO:0000256" key="1">
    <source>
        <dbReference type="ARBA" id="ARBA00022527"/>
    </source>
</evidence>
<keyword evidence="4" id="KW-1185">Reference proteome</keyword>